<organism evidence="1 2">
    <name type="scientific">Holospora obtusa F1</name>
    <dbReference type="NCBI Taxonomy" id="1399147"/>
    <lineage>
        <taxon>Bacteria</taxon>
        <taxon>Pseudomonadati</taxon>
        <taxon>Pseudomonadota</taxon>
        <taxon>Alphaproteobacteria</taxon>
        <taxon>Holosporales</taxon>
        <taxon>Holosporaceae</taxon>
        <taxon>Holospora</taxon>
    </lineage>
</organism>
<comment type="caution">
    <text evidence="1">The sequence shown here is derived from an EMBL/GenBank/DDBJ whole genome shotgun (WGS) entry which is preliminary data.</text>
</comment>
<dbReference type="STRING" id="1399147.P618_200651"/>
<evidence type="ECO:0000313" key="2">
    <source>
        <dbReference type="Proteomes" id="UP000019112"/>
    </source>
</evidence>
<evidence type="ECO:0000313" key="1">
    <source>
        <dbReference type="EMBL" id="ETZ07169.1"/>
    </source>
</evidence>
<dbReference type="Proteomes" id="UP000019112">
    <property type="component" value="Unassembled WGS sequence"/>
</dbReference>
<dbReference type="EMBL" id="AWTR02000061">
    <property type="protein sequence ID" value="ETZ07169.1"/>
    <property type="molecule type" value="Genomic_DNA"/>
</dbReference>
<accession>W6TEH9</accession>
<protein>
    <submittedName>
        <fullName evidence="1">Uncharacterized protein</fullName>
    </submittedName>
</protein>
<dbReference type="AlphaFoldDB" id="W6TEH9"/>
<gene>
    <name evidence="1" type="ORF">P618_200651</name>
</gene>
<sequence>MKSSPLYTNGDLRIIFVEYPADRISFFASGHVWASKNPQHARDLLMHKQSEWNFCDTQDSLEKLEAKKLEKVKNILKNHDTLSKKELTELFEKKMQAQKIFGIADVPFFVLHIPGNSVGKRIKTRIGDMSWETFYAWLK</sequence>
<reference evidence="1 2" key="1">
    <citation type="journal article" date="2014" name="FEMS Microbiol. Lett.">
        <title>Draft genome sequences of three Holospora species (Holospora obtusa, Holospora undulata, and Holospora elegans), endonuclear symbiotic bacteria of the ciliate Paramecium caudatum.</title>
        <authorList>
            <person name="Dohra H."/>
            <person name="Tanaka K."/>
            <person name="Suzuki T."/>
            <person name="Fujishima M."/>
            <person name="Suzuki H."/>
        </authorList>
    </citation>
    <scope>NUCLEOTIDE SEQUENCE [LARGE SCALE GENOMIC DNA]</scope>
    <source>
        <strain evidence="1 2">F1</strain>
    </source>
</reference>
<proteinExistence type="predicted"/>
<keyword evidence="2" id="KW-1185">Reference proteome</keyword>
<name>W6TEH9_HOLOB</name>